<dbReference type="AlphaFoldDB" id="A0A2A7D7A0"/>
<dbReference type="RefSeq" id="WP_097841359.1">
    <property type="nucleotide sequence ID" value="NZ_NVLX01000017.1"/>
</dbReference>
<gene>
    <name evidence="4" type="ORF">CON16_17525</name>
</gene>
<protein>
    <submittedName>
        <fullName evidence="4">S-layer protein</fullName>
    </submittedName>
</protein>
<feature type="signal peptide" evidence="2">
    <location>
        <begin position="1"/>
        <end position="26"/>
    </location>
</feature>
<dbReference type="PROSITE" id="PS51272">
    <property type="entry name" value="SLH"/>
    <property type="match status" value="3"/>
</dbReference>
<feature type="chain" id="PRO_5013286840" evidence="2">
    <location>
        <begin position="27"/>
        <end position="361"/>
    </location>
</feature>
<dbReference type="Pfam" id="PF00395">
    <property type="entry name" value="SLH"/>
    <property type="match status" value="3"/>
</dbReference>
<dbReference type="Proteomes" id="UP000220192">
    <property type="component" value="Unassembled WGS sequence"/>
</dbReference>
<feature type="domain" description="SLH" evidence="3">
    <location>
        <begin position="91"/>
        <end position="145"/>
    </location>
</feature>
<dbReference type="InterPro" id="IPR001119">
    <property type="entry name" value="SLH_dom"/>
</dbReference>
<dbReference type="EMBL" id="NVLX01000017">
    <property type="protein sequence ID" value="PDZ15837.1"/>
    <property type="molecule type" value="Genomic_DNA"/>
</dbReference>
<name>A0A2A7D7A0_BACAN</name>
<evidence type="ECO:0000313" key="4">
    <source>
        <dbReference type="EMBL" id="PDZ15837.1"/>
    </source>
</evidence>
<evidence type="ECO:0000313" key="5">
    <source>
        <dbReference type="Proteomes" id="UP000220192"/>
    </source>
</evidence>
<accession>A0A2A7D7A0</accession>
<feature type="domain" description="SLH" evidence="3">
    <location>
        <begin position="26"/>
        <end position="89"/>
    </location>
</feature>
<reference evidence="4 5" key="1">
    <citation type="submission" date="2017-09" db="EMBL/GenBank/DDBJ databases">
        <title>Large-scale bioinformatics analysis of Bacillus genomes uncovers conserved roles of natural products in bacterial physiology.</title>
        <authorList>
            <consortium name="Agbiome Team Llc"/>
            <person name="Bleich R.M."/>
            <person name="Grubbs K.J."/>
            <person name="Santa Maria K.C."/>
            <person name="Allen S.E."/>
            <person name="Farag S."/>
            <person name="Shank E.A."/>
            <person name="Bowers A."/>
        </authorList>
    </citation>
    <scope>NUCLEOTIDE SEQUENCE [LARGE SCALE GENOMIC DNA]</scope>
    <source>
        <strain evidence="4 5">AFS095574</strain>
    </source>
</reference>
<dbReference type="InterPro" id="IPR051465">
    <property type="entry name" value="Cell_Envelope_Struct_Comp"/>
</dbReference>
<sequence length="361" mass="40900">MKLTKKLLVGATLATTIFTSLSNVQADTTFKDVPTDHWPYDAIMHLKEKNIVAGYGNGMFGLGDNITRGQAARLLYVYLQPLNLAIPYEDQFRDVKGTMFEKEIHAVVSSGLMNGYGDNMFGPDDVLTREQLAEILQNTFNLKAKSITTFNDVEKNYWATEGISALQENKIAVGTGDNLFEPKKVVTRDQYAQFLYNAIRKLEKPGNPEVMPLGIPKSMVTDDFTFIKPWVDFIPVYVKSISEEAQSLINEMNAKYNLDIKYSEAGPSIDLDSAKMGGRALSLEEQNDKGPNFTIFFEHHKVSIELTKRWVTMIYPDLNLDAEIDRLVKNPSNKYKFVKNQREITMGETNNKNSIYINIME</sequence>
<proteinExistence type="predicted"/>
<organism evidence="4 5">
    <name type="scientific">Bacillus anthracis</name>
    <name type="common">anthrax bacterium</name>
    <dbReference type="NCBI Taxonomy" id="1392"/>
    <lineage>
        <taxon>Bacteria</taxon>
        <taxon>Bacillati</taxon>
        <taxon>Bacillota</taxon>
        <taxon>Bacilli</taxon>
        <taxon>Bacillales</taxon>
        <taxon>Bacillaceae</taxon>
        <taxon>Bacillus</taxon>
        <taxon>Bacillus cereus group</taxon>
    </lineage>
</organism>
<feature type="domain" description="SLH" evidence="3">
    <location>
        <begin position="146"/>
        <end position="209"/>
    </location>
</feature>
<dbReference type="PANTHER" id="PTHR43308">
    <property type="entry name" value="OUTER MEMBRANE PROTEIN ALPHA-RELATED"/>
    <property type="match status" value="1"/>
</dbReference>
<evidence type="ECO:0000259" key="3">
    <source>
        <dbReference type="PROSITE" id="PS51272"/>
    </source>
</evidence>
<keyword evidence="1 2" id="KW-0732">Signal</keyword>
<dbReference type="PANTHER" id="PTHR43308:SF1">
    <property type="entry name" value="OUTER MEMBRANE PROTEIN ALPHA"/>
    <property type="match status" value="1"/>
</dbReference>
<evidence type="ECO:0000256" key="1">
    <source>
        <dbReference type="ARBA" id="ARBA00022729"/>
    </source>
</evidence>
<evidence type="ECO:0000256" key="2">
    <source>
        <dbReference type="SAM" id="SignalP"/>
    </source>
</evidence>
<comment type="caution">
    <text evidence="4">The sequence shown here is derived from an EMBL/GenBank/DDBJ whole genome shotgun (WGS) entry which is preliminary data.</text>
</comment>